<sequence length="257" mass="30562">MANWIEFFSYVKAYNEQIPGGLVTTTAETIMKFYKDELMVKWISEFFEPITEKDLARNQLNELYSRQQKWLKLKKHPDDVFSEVGLAEPLWTMFEPKTMGYKLRRWRRNTNDFIKKYPKMPATVRAYFPYEDKQLLKMLFYESSEHLHRNILKIQVLKEVTEALHKTNPDLFELYELFCLDMGGIEVFSSRRMMNWLQFAKKCKPPVSPIPVLLKKNGFGEKDYDKLYDLVSEAPGSKSTKEIQRLLQIESKKAKKK</sequence>
<proteinExistence type="predicted"/>
<evidence type="ECO:0000313" key="2">
    <source>
        <dbReference type="Proteomes" id="UP001158986"/>
    </source>
</evidence>
<dbReference type="EMBL" id="CAKLCB010000229">
    <property type="protein sequence ID" value="CAH0517228.1"/>
    <property type="molecule type" value="Genomic_DNA"/>
</dbReference>
<keyword evidence="2" id="KW-1185">Reference proteome</keyword>
<organism evidence="1 2">
    <name type="scientific">Peronospora belbahrii</name>
    <dbReference type="NCBI Taxonomy" id="622444"/>
    <lineage>
        <taxon>Eukaryota</taxon>
        <taxon>Sar</taxon>
        <taxon>Stramenopiles</taxon>
        <taxon>Oomycota</taxon>
        <taxon>Peronosporomycetes</taxon>
        <taxon>Peronosporales</taxon>
        <taxon>Peronosporaceae</taxon>
        <taxon>Peronospora</taxon>
    </lineage>
</organism>
<accession>A0ABN8CVU0</accession>
<gene>
    <name evidence="1" type="ORF">PBS001_LOCUS3854</name>
</gene>
<comment type="caution">
    <text evidence="1">The sequence shown here is derived from an EMBL/GenBank/DDBJ whole genome shotgun (WGS) entry which is preliminary data.</text>
</comment>
<reference evidence="1 2" key="1">
    <citation type="submission" date="2021-11" db="EMBL/GenBank/DDBJ databases">
        <authorList>
            <person name="Islam A."/>
            <person name="Islam S."/>
            <person name="Flora M.S."/>
            <person name="Rahman M."/>
            <person name="Ziaur R.M."/>
            <person name="Epstein J.H."/>
            <person name="Hassan M."/>
            <person name="Klassen M."/>
            <person name="Woodard K."/>
            <person name="Webb A."/>
            <person name="Webby R.J."/>
            <person name="El Zowalaty M.E."/>
        </authorList>
    </citation>
    <scope>NUCLEOTIDE SEQUENCE [LARGE SCALE GENOMIC DNA]</scope>
    <source>
        <strain evidence="1">Pbs1</strain>
    </source>
</reference>
<dbReference type="Proteomes" id="UP001158986">
    <property type="component" value="Unassembled WGS sequence"/>
</dbReference>
<protein>
    <submittedName>
        <fullName evidence="1">Uncharacterized protein</fullName>
    </submittedName>
</protein>
<evidence type="ECO:0000313" key="1">
    <source>
        <dbReference type="EMBL" id="CAH0517228.1"/>
    </source>
</evidence>
<name>A0ABN8CVU0_9STRA</name>